<protein>
    <recommendedName>
        <fullName evidence="2">SH2 domain-containing protein</fullName>
    </recommendedName>
</protein>
<sequence length="108" mass="12527">MSDYYYPDIDETRAGEMLRDKNHGQFLLRNDKTKHDGNYILSIRKIDGSCQHLKFTKTPVGNYEVGGDPQNQFSKVTECQHIEDAISQFFKKYKTPMTPLRKSLSALH</sequence>
<dbReference type="CDD" id="cd00173">
    <property type="entry name" value="SH2"/>
    <property type="match status" value="1"/>
</dbReference>
<dbReference type="InterPro" id="IPR000980">
    <property type="entry name" value="SH2"/>
</dbReference>
<dbReference type="AlphaFoldDB" id="A0A7M5XLR0"/>
<evidence type="ECO:0000259" key="2">
    <source>
        <dbReference type="PROSITE" id="PS50001"/>
    </source>
</evidence>
<organism evidence="3 4">
    <name type="scientific">Clytia hemisphaerica</name>
    <dbReference type="NCBI Taxonomy" id="252671"/>
    <lineage>
        <taxon>Eukaryota</taxon>
        <taxon>Metazoa</taxon>
        <taxon>Cnidaria</taxon>
        <taxon>Hydrozoa</taxon>
        <taxon>Hydroidolina</taxon>
        <taxon>Leptothecata</taxon>
        <taxon>Obeliida</taxon>
        <taxon>Clytiidae</taxon>
        <taxon>Clytia</taxon>
    </lineage>
</organism>
<dbReference type="Gene3D" id="3.30.505.10">
    <property type="entry name" value="SH2 domain"/>
    <property type="match status" value="1"/>
</dbReference>
<name>A0A7M5XLR0_9CNID</name>
<dbReference type="Proteomes" id="UP000594262">
    <property type="component" value="Unplaced"/>
</dbReference>
<dbReference type="Pfam" id="PF00017">
    <property type="entry name" value="SH2"/>
    <property type="match status" value="1"/>
</dbReference>
<keyword evidence="1" id="KW-0727">SH2 domain</keyword>
<feature type="domain" description="SH2" evidence="2">
    <location>
        <begin position="4"/>
        <end position="78"/>
    </location>
</feature>
<evidence type="ECO:0000313" key="4">
    <source>
        <dbReference type="Proteomes" id="UP000594262"/>
    </source>
</evidence>
<accession>A0A7M5XLR0</accession>
<keyword evidence="4" id="KW-1185">Reference proteome</keyword>
<dbReference type="PROSITE" id="PS50001">
    <property type="entry name" value="SH2"/>
    <property type="match status" value="1"/>
</dbReference>
<reference evidence="3" key="1">
    <citation type="submission" date="2021-01" db="UniProtKB">
        <authorList>
            <consortium name="EnsemblMetazoa"/>
        </authorList>
    </citation>
    <scope>IDENTIFICATION</scope>
</reference>
<proteinExistence type="predicted"/>
<dbReference type="SUPFAM" id="SSF55550">
    <property type="entry name" value="SH2 domain"/>
    <property type="match status" value="1"/>
</dbReference>
<evidence type="ECO:0000313" key="3">
    <source>
        <dbReference type="EnsemblMetazoa" id="CLYHEMP026030.1"/>
    </source>
</evidence>
<evidence type="ECO:0000256" key="1">
    <source>
        <dbReference type="PROSITE-ProRule" id="PRU00191"/>
    </source>
</evidence>
<dbReference type="InterPro" id="IPR036860">
    <property type="entry name" value="SH2_dom_sf"/>
</dbReference>
<dbReference type="EnsemblMetazoa" id="CLYHEMT026030.1">
    <property type="protein sequence ID" value="CLYHEMP026030.1"/>
    <property type="gene ID" value="CLYHEMG026030"/>
</dbReference>